<evidence type="ECO:0000313" key="1">
    <source>
        <dbReference type="EMBL" id="AEB85862.1"/>
    </source>
</evidence>
<dbReference type="AlphaFoldDB" id="F4GBL7"/>
<dbReference type="RefSeq" id="WP_013722769.1">
    <property type="nucleotide sequence ID" value="NC_015422.1"/>
</dbReference>
<dbReference type="STRING" id="596154.Alide2_3535"/>
<reference evidence="1 2" key="1">
    <citation type="journal article" date="2011" name="J. Bacteriol.">
        <title>Genome Sequences of Alicycliphilus denitrificans Strains BC and K601T.</title>
        <authorList>
            <person name="Oosterkamp M.J."/>
            <person name="Veuskens T."/>
            <person name="Plugge C.M."/>
            <person name="Langenhoff A.A."/>
            <person name="Gerritse J."/>
            <person name="van Berkel W.J."/>
            <person name="Pieper D.H."/>
            <person name="Junca H."/>
            <person name="Goodwin L.A."/>
            <person name="Daligault H.E."/>
            <person name="Bruce D.C."/>
            <person name="Detter J.C."/>
            <person name="Tapia R."/>
            <person name="Han C.S."/>
            <person name="Land M.L."/>
            <person name="Hauser L.J."/>
            <person name="Smidt H."/>
            <person name="Stams A.J."/>
        </authorList>
    </citation>
    <scope>NUCLEOTIDE SEQUENCE [LARGE SCALE GENOMIC DNA]</scope>
    <source>
        <strain evidence="2">DSM 14773 / CIP 107495 / K601</strain>
    </source>
</reference>
<proteinExistence type="predicted"/>
<dbReference type="KEGG" id="adk:Alide2_3535"/>
<sequence>MSVTRTPPEQKWLLNERAVVTGELQALEDELGRLLARKAHLVNLLAALENVYSQVAPAVPEAPVLAVHGHTRYGGRGNCIKWVRKVLQEAYPAALDTAALTLAAEEAFGLVHATPAQRGKFRNNSLRTALRTLLAQGEAERLHDYKGVPHRAGVWRWVPPEPAYADVVAQAEHAREHAWP</sequence>
<evidence type="ECO:0000313" key="2">
    <source>
        <dbReference type="Proteomes" id="UP000007938"/>
    </source>
</evidence>
<accession>F4GBL7</accession>
<name>F4GBL7_ALIDK</name>
<protein>
    <submittedName>
        <fullName evidence="1">Uncharacterized protein</fullName>
    </submittedName>
</protein>
<dbReference type="HOGENOM" id="CLU_1493184_0_0_4"/>
<dbReference type="EMBL" id="CP002657">
    <property type="protein sequence ID" value="AEB85862.1"/>
    <property type="molecule type" value="Genomic_DNA"/>
</dbReference>
<gene>
    <name evidence="1" type="ordered locus">Alide2_3535</name>
</gene>
<dbReference type="Proteomes" id="UP000007938">
    <property type="component" value="Chromosome"/>
</dbReference>
<dbReference type="eggNOG" id="ENOG502ZPVT">
    <property type="taxonomic scope" value="Bacteria"/>
</dbReference>
<reference evidence="1 2" key="2">
    <citation type="submission" date="2011-04" db="EMBL/GenBank/DDBJ databases">
        <title>Complete sequence of chromosome of Alicycliphilus denitrificans K601.</title>
        <authorList>
            <consortium name="US DOE Joint Genome Institute"/>
            <person name="Lucas S."/>
            <person name="Han J."/>
            <person name="Lapidus A."/>
            <person name="Cheng J.-F."/>
            <person name="Goodwin L."/>
            <person name="Pitluck S."/>
            <person name="Peters L."/>
            <person name="Zeytun A."/>
            <person name="Detter J.C."/>
            <person name="Han C."/>
            <person name="Tapia R."/>
            <person name="Land M."/>
            <person name="Hauser L."/>
            <person name="Kyrpides N."/>
            <person name="Ivanova N."/>
            <person name="Mikhailova N."/>
            <person name="Pagani I."/>
            <person name="Oosterkamp M."/>
            <person name="Pieper D."/>
            <person name="van Berkel W."/>
            <person name="Langenhoff A."/>
            <person name="Smidt H."/>
            <person name="Stams A."/>
            <person name="Woyke T."/>
        </authorList>
    </citation>
    <scope>NUCLEOTIDE SEQUENCE [LARGE SCALE GENOMIC DNA]</scope>
    <source>
        <strain evidence="2">DSM 14773 / CIP 107495 / K601</strain>
    </source>
</reference>
<keyword evidence="2" id="KW-1185">Reference proteome</keyword>
<organism evidence="1 2">
    <name type="scientific">Alicycliphilus denitrificans (strain DSM 14773 / CIP 107495 / K601)</name>
    <dbReference type="NCBI Taxonomy" id="596154"/>
    <lineage>
        <taxon>Bacteria</taxon>
        <taxon>Pseudomonadati</taxon>
        <taxon>Pseudomonadota</taxon>
        <taxon>Betaproteobacteria</taxon>
        <taxon>Burkholderiales</taxon>
        <taxon>Comamonadaceae</taxon>
        <taxon>Alicycliphilus</taxon>
    </lineage>
</organism>